<dbReference type="GO" id="GO:0016301">
    <property type="term" value="F:kinase activity"/>
    <property type="evidence" value="ECO:0007669"/>
    <property type="project" value="UniProtKB-KW"/>
</dbReference>
<comment type="caution">
    <text evidence="7">The sequence shown here is derived from an EMBL/GenBank/DDBJ whole genome shotgun (WGS) entry which is preliminary data.</text>
</comment>
<keyword evidence="8" id="KW-1185">Reference proteome</keyword>
<dbReference type="Pfam" id="PF07730">
    <property type="entry name" value="HisKA_3"/>
    <property type="match status" value="1"/>
</dbReference>
<dbReference type="InterPro" id="IPR005467">
    <property type="entry name" value="His_kinase_dom"/>
</dbReference>
<protein>
    <submittedName>
        <fullName evidence="7">Sensor histidine kinase</fullName>
    </submittedName>
</protein>
<evidence type="ECO:0000256" key="2">
    <source>
        <dbReference type="ARBA" id="ARBA00022777"/>
    </source>
</evidence>
<dbReference type="EMBL" id="SJJY01000011">
    <property type="protein sequence ID" value="TCC17466.1"/>
    <property type="molecule type" value="Genomic_DNA"/>
</dbReference>
<proteinExistence type="predicted"/>
<dbReference type="Pfam" id="PF02518">
    <property type="entry name" value="HATPase_c"/>
    <property type="match status" value="1"/>
</dbReference>
<keyword evidence="2 7" id="KW-0418">Kinase</keyword>
<dbReference type="InterPro" id="IPR003594">
    <property type="entry name" value="HATPase_dom"/>
</dbReference>
<feature type="region of interest" description="Disordered" evidence="4">
    <location>
        <begin position="1"/>
        <end position="30"/>
    </location>
</feature>
<evidence type="ECO:0000256" key="5">
    <source>
        <dbReference type="SAM" id="Phobius"/>
    </source>
</evidence>
<evidence type="ECO:0000256" key="3">
    <source>
        <dbReference type="ARBA" id="ARBA00023012"/>
    </source>
</evidence>
<dbReference type="PANTHER" id="PTHR24421">
    <property type="entry name" value="NITRATE/NITRITE SENSOR PROTEIN NARX-RELATED"/>
    <property type="match status" value="1"/>
</dbReference>
<dbReference type="SUPFAM" id="SSF55874">
    <property type="entry name" value="ATPase domain of HSP90 chaperone/DNA topoisomerase II/histidine kinase"/>
    <property type="match status" value="1"/>
</dbReference>
<dbReference type="PANTHER" id="PTHR24421:SF58">
    <property type="entry name" value="SIGNAL TRANSDUCTION HISTIDINE-PROTEIN KINASE_PHOSPHATASE UHPB"/>
    <property type="match status" value="1"/>
</dbReference>
<dbReference type="SMART" id="SM00387">
    <property type="entry name" value="HATPase_c"/>
    <property type="match status" value="1"/>
</dbReference>
<dbReference type="Gene3D" id="1.20.5.1930">
    <property type="match status" value="1"/>
</dbReference>
<sequence length="589" mass="64148">MIAVGQRRVLPGRQRAGTHPVVAGQGGRGDDADLQIHRPAHVDHVQPEKNGPASSMPFSATKAMSSSSSSFRFPSIPRNGVTTRIPRQLRASYWTTRVGSTTSMALLLGPSIPHGAFHTGRSVGGRSVFCAWGIGVRSVVVRGRLSGFWAARGSVTLALLVAGFAAAAVAVGRWEREFGYESPEAVLVLETVNGCVALLLAYLVYGRFRRTNTWQDLLLLQGLVVLGTANAVLSVTLAKNEPVGAFGNWLPPALRIVGTLLIAASALVPDRQARRRGWRHWALAPVVAVVLVISAVMYWRKDSLPEFSTTNAPLLPQLVTLTCFAVAAVGFTMQARSRDDVLLRWLGPACAVGAFARLNYLVFPPVHQDWLYSGTVLRTASYLLLLVAAGREISRHWALQAEAAVAEDRRRLAREMHDGVLQELGYIRSELSAFDDRPRVDRILGASDRALDEARQMLEALGRSDDEPLGLVLHRAVEQLAQRYGVTLDLELDESIVVDRAQRHSLVRIAREAVLNAVRHGRVDRVRVELGRDGEGSRLRISDNGAGFDPGGSRTGFGLISMRERAEALPGTFDLTSRPDEGTTVVVTW</sequence>
<organism evidence="7 8">
    <name type="scientific">Kribbella speibonae</name>
    <dbReference type="NCBI Taxonomy" id="1572660"/>
    <lineage>
        <taxon>Bacteria</taxon>
        <taxon>Bacillati</taxon>
        <taxon>Actinomycetota</taxon>
        <taxon>Actinomycetes</taxon>
        <taxon>Propionibacteriales</taxon>
        <taxon>Kribbellaceae</taxon>
        <taxon>Kribbella</taxon>
    </lineage>
</organism>
<feature type="transmembrane region" description="Helical" evidence="5">
    <location>
        <begin position="154"/>
        <end position="174"/>
    </location>
</feature>
<dbReference type="CDD" id="cd16917">
    <property type="entry name" value="HATPase_UhpB-NarQ-NarX-like"/>
    <property type="match status" value="1"/>
</dbReference>
<keyword evidence="5" id="KW-1133">Transmembrane helix</keyword>
<dbReference type="InterPro" id="IPR050482">
    <property type="entry name" value="Sensor_HK_TwoCompSys"/>
</dbReference>
<dbReference type="Gene3D" id="3.30.565.10">
    <property type="entry name" value="Histidine kinase-like ATPase, C-terminal domain"/>
    <property type="match status" value="1"/>
</dbReference>
<feature type="domain" description="Histidine kinase" evidence="6">
    <location>
        <begin position="411"/>
        <end position="589"/>
    </location>
</feature>
<reference evidence="7 8" key="1">
    <citation type="submission" date="2019-02" db="EMBL/GenBank/DDBJ databases">
        <title>Kribbella capetownensis sp. nov. and Kribbella speibonae sp. nov., isolated from soil.</title>
        <authorList>
            <person name="Curtis S.M."/>
            <person name="Norton I."/>
            <person name="Everest G.J."/>
            <person name="Meyers P.R."/>
        </authorList>
    </citation>
    <scope>NUCLEOTIDE SEQUENCE [LARGE SCALE GENOMIC DNA]</scope>
    <source>
        <strain evidence="7 8">SK5</strain>
    </source>
</reference>
<feature type="transmembrane region" description="Helical" evidence="5">
    <location>
        <begin position="249"/>
        <end position="268"/>
    </location>
</feature>
<keyword evidence="3" id="KW-0902">Two-component regulatory system</keyword>
<feature type="transmembrane region" description="Helical" evidence="5">
    <location>
        <begin position="186"/>
        <end position="205"/>
    </location>
</feature>
<evidence type="ECO:0000313" key="7">
    <source>
        <dbReference type="EMBL" id="TCC17466.1"/>
    </source>
</evidence>
<feature type="transmembrane region" description="Helical" evidence="5">
    <location>
        <begin position="314"/>
        <end position="333"/>
    </location>
</feature>
<dbReference type="InterPro" id="IPR011712">
    <property type="entry name" value="Sig_transdc_His_kin_sub3_dim/P"/>
</dbReference>
<name>A0ABY1ZW29_9ACTN</name>
<keyword evidence="1" id="KW-0808">Transferase</keyword>
<evidence type="ECO:0000313" key="8">
    <source>
        <dbReference type="Proteomes" id="UP000292385"/>
    </source>
</evidence>
<keyword evidence="5" id="KW-0472">Membrane</keyword>
<feature type="transmembrane region" description="Helical" evidence="5">
    <location>
        <begin position="345"/>
        <end position="364"/>
    </location>
</feature>
<feature type="transmembrane region" description="Helical" evidence="5">
    <location>
        <begin position="280"/>
        <end position="299"/>
    </location>
</feature>
<dbReference type="PROSITE" id="PS50109">
    <property type="entry name" value="HIS_KIN"/>
    <property type="match status" value="1"/>
</dbReference>
<evidence type="ECO:0000256" key="4">
    <source>
        <dbReference type="SAM" id="MobiDB-lite"/>
    </source>
</evidence>
<dbReference type="InterPro" id="IPR036890">
    <property type="entry name" value="HATPase_C_sf"/>
</dbReference>
<gene>
    <name evidence="7" type="ORF">E0H58_37530</name>
</gene>
<dbReference type="Proteomes" id="UP000292385">
    <property type="component" value="Unassembled WGS sequence"/>
</dbReference>
<feature type="transmembrane region" description="Helical" evidence="5">
    <location>
        <begin position="217"/>
        <end position="237"/>
    </location>
</feature>
<accession>A0ABY1ZW29</accession>
<evidence type="ECO:0000256" key="1">
    <source>
        <dbReference type="ARBA" id="ARBA00022679"/>
    </source>
</evidence>
<keyword evidence="5" id="KW-0812">Transmembrane</keyword>
<evidence type="ECO:0000259" key="6">
    <source>
        <dbReference type="PROSITE" id="PS50109"/>
    </source>
</evidence>